<feature type="region of interest" description="Disordered" evidence="1">
    <location>
        <begin position="43"/>
        <end position="77"/>
    </location>
</feature>
<dbReference type="InterPro" id="IPR036366">
    <property type="entry name" value="PGBDSf"/>
</dbReference>
<dbReference type="Gene3D" id="1.10.101.10">
    <property type="entry name" value="PGBD-like superfamily/PGBD"/>
    <property type="match status" value="1"/>
</dbReference>
<dbReference type="InterPro" id="IPR002477">
    <property type="entry name" value="Peptidoglycan-bd-like"/>
</dbReference>
<dbReference type="Pfam" id="PF01471">
    <property type="entry name" value="PG_binding_1"/>
    <property type="match status" value="1"/>
</dbReference>
<evidence type="ECO:0000313" key="4">
    <source>
        <dbReference type="EMBL" id="TAX64131.1"/>
    </source>
</evidence>
<keyword evidence="2" id="KW-0732">Signal</keyword>
<accession>A0A4Q8XNW2</accession>
<feature type="compositionally biased region" description="Basic and acidic residues" evidence="1">
    <location>
        <begin position="53"/>
        <end position="77"/>
    </location>
</feature>
<dbReference type="SUPFAM" id="SSF47090">
    <property type="entry name" value="PGBD-like"/>
    <property type="match status" value="1"/>
</dbReference>
<dbReference type="InterPro" id="IPR036365">
    <property type="entry name" value="PGBD-like_sf"/>
</dbReference>
<evidence type="ECO:0000256" key="2">
    <source>
        <dbReference type="SAM" id="SignalP"/>
    </source>
</evidence>
<reference evidence="4 5" key="1">
    <citation type="submission" date="2019-02" db="EMBL/GenBank/DDBJ databases">
        <title>The genomic architecture of introgression among sibling species of bacteria.</title>
        <authorList>
            <person name="Cavassim M.I.A."/>
            <person name="Moeskjaer S."/>
            <person name="Moslemi C."/>
            <person name="Fields B."/>
            <person name="Bachmann A."/>
            <person name="Vilhjalmsson B."/>
            <person name="Schierup M.H."/>
            <person name="Young J.P.W."/>
            <person name="Andersen S.U."/>
        </authorList>
    </citation>
    <scope>NUCLEOTIDE SEQUENCE [LARGE SCALE GENOMIC DNA]</scope>
    <source>
        <strain evidence="4 5">SM145A</strain>
    </source>
</reference>
<evidence type="ECO:0000256" key="1">
    <source>
        <dbReference type="SAM" id="MobiDB-lite"/>
    </source>
</evidence>
<feature type="compositionally biased region" description="Polar residues" evidence="1">
    <location>
        <begin position="184"/>
        <end position="199"/>
    </location>
</feature>
<comment type="caution">
    <text evidence="4">The sequence shown here is derived from an EMBL/GenBank/DDBJ whole genome shotgun (WGS) entry which is preliminary data.</text>
</comment>
<organism evidence="4 5">
    <name type="scientific">Rhizobium leguminosarum</name>
    <dbReference type="NCBI Taxonomy" id="384"/>
    <lineage>
        <taxon>Bacteria</taxon>
        <taxon>Pseudomonadati</taxon>
        <taxon>Pseudomonadota</taxon>
        <taxon>Alphaproteobacteria</taxon>
        <taxon>Hyphomicrobiales</taxon>
        <taxon>Rhizobiaceae</taxon>
        <taxon>Rhizobium/Agrobacterium group</taxon>
        <taxon>Rhizobium</taxon>
    </lineage>
</organism>
<proteinExistence type="predicted"/>
<name>A0A4Q8XNW2_RHILE</name>
<dbReference type="Proteomes" id="UP000293652">
    <property type="component" value="Unassembled WGS sequence"/>
</dbReference>
<protein>
    <submittedName>
        <fullName evidence="4">Peptidoglycan-binding protein</fullName>
    </submittedName>
</protein>
<gene>
    <name evidence="4" type="ORF">ELI03_35370</name>
</gene>
<evidence type="ECO:0000313" key="5">
    <source>
        <dbReference type="Proteomes" id="UP000293652"/>
    </source>
</evidence>
<evidence type="ECO:0000259" key="3">
    <source>
        <dbReference type="Pfam" id="PF01471"/>
    </source>
</evidence>
<feature type="region of interest" description="Disordered" evidence="1">
    <location>
        <begin position="178"/>
        <end position="199"/>
    </location>
</feature>
<dbReference type="EMBL" id="SIPC01000010">
    <property type="protein sequence ID" value="TAX64131.1"/>
    <property type="molecule type" value="Genomic_DNA"/>
</dbReference>
<feature type="chain" id="PRO_5020422539" evidence="2">
    <location>
        <begin position="25"/>
        <end position="418"/>
    </location>
</feature>
<feature type="signal peptide" evidence="2">
    <location>
        <begin position="1"/>
        <end position="24"/>
    </location>
</feature>
<feature type="domain" description="Peptidoglycan binding-like" evidence="3">
    <location>
        <begin position="83"/>
        <end position="137"/>
    </location>
</feature>
<dbReference type="AlphaFoldDB" id="A0A4Q8XNW2"/>
<sequence>MRSYIAVISAALVFSVATTSTARAGGRDVAIGVGIGVLLDRLMTQPTGPRHGGSPERPRPKRPDPERDAARAEERQRAQAEVAEMRDIQTRLNVLNFSAGTPDGKAGPQTRTAIRAFQQSLNMPETGELDDNQKNMLISTTSTAAAAPAPTGDLPAIGRSASMPSANTPATGFQNNLPAPATPLTISNPSDGNANASLTGASATLPGSLPLSGLVSGSGTAEPPAVSILGVQPLISGDDALAKLQAASAAEDCDRQPAAIVCHIDTQAFSDEITVGVMRRENGGLVHTVLRSMTFNQPIDRPTLEGKLVESYPALMASQNHSVSSSAECGEIADQFRADDFSLLKNWIASGDGANAQVQAMAQKCDYHYELSIPEGDKISRISVTLFSGKPIMSAVPGGQAAGGAAAAQPSALPEIRF</sequence>